<dbReference type="Gene3D" id="3.40.50.11850">
    <property type="entry name" value="Diphthamide synthesis DPH1/DPH2 domain 2"/>
    <property type="match status" value="1"/>
</dbReference>
<dbReference type="FunFam" id="3.40.50.11850:FF:000002">
    <property type="entry name" value="2-(3-amino-3-carboxypropyl)histidine synthase subunit 1"/>
    <property type="match status" value="1"/>
</dbReference>
<comment type="similarity">
    <text evidence="3">Belongs to the DPH1/DPH2 family. DPH1 subfamily.</text>
</comment>
<dbReference type="Pfam" id="PF01866">
    <property type="entry name" value="Diphthamide_syn"/>
    <property type="match status" value="1"/>
</dbReference>
<evidence type="ECO:0000256" key="2">
    <source>
        <dbReference type="ARBA" id="ARBA00005156"/>
    </source>
</evidence>
<evidence type="ECO:0000256" key="5">
    <source>
        <dbReference type="ARBA" id="ARBA00021915"/>
    </source>
</evidence>
<evidence type="ECO:0000256" key="15">
    <source>
        <dbReference type="SAM" id="MobiDB-lite"/>
    </source>
</evidence>
<proteinExistence type="inferred from homology"/>
<feature type="region of interest" description="Disordered" evidence="15">
    <location>
        <begin position="1"/>
        <end position="59"/>
    </location>
</feature>
<dbReference type="PANTHER" id="PTHR10762">
    <property type="entry name" value="DIPHTHAMIDE BIOSYNTHESIS PROTEIN"/>
    <property type="match status" value="1"/>
</dbReference>
<dbReference type="AlphaFoldDB" id="A0AAV1I7V5"/>
<dbReference type="InterPro" id="IPR042265">
    <property type="entry name" value="DPH1/DPH2_3"/>
</dbReference>
<keyword evidence="6" id="KW-0808">Transferase</keyword>
<dbReference type="Proteomes" id="UP001314263">
    <property type="component" value="Unassembled WGS sequence"/>
</dbReference>
<evidence type="ECO:0000256" key="13">
    <source>
        <dbReference type="ARBA" id="ARBA00032789"/>
    </source>
</evidence>
<gene>
    <name evidence="16" type="ORF">CVIRNUC_006635</name>
</gene>
<sequence length="464" mass="50658">MHEPKSADSGTAERCQSQSEASTSAPAPQPRRFTGRRAAAAQQANSTGSAVVPSSSAKPARVITQQVPDDILHNDALNEAAAVLPANYSFEIHKTIWRIKQKGAKRVALQFPEGLLMYACVISDILERFADAEHVFILGDVTYGACCIDDFSARALEADLLVHYGHSCLVPVDVTTIPCLYVFVDIQIDIHHLVETIKLNFQPEQKLALAGTIQFAASLQAVREQLSPLFSSLSVPQSRPLSPGEVLGCTAPVLKQEVDAIVFVADGRFHLEAIMIANPTTPAYRYDPYGRVLVIEEYDQEGMRAVRRRAVEAARLAGSFGLVLGTLGRQGNPRILEHIQGLLEKRGLPYTNVLLSEVAPWKLALMEGVDAWIQIACPRLSIDWGEGFQKPTLTPYEALIALAEVPGWWEGEQVAKPGTEAYPMDYYAKDGGVWNSSYHRSSKRSDKQNSSPGPRPASVVSAVS</sequence>
<feature type="compositionally biased region" description="Polar residues" evidence="15">
    <location>
        <begin position="14"/>
        <end position="26"/>
    </location>
</feature>
<dbReference type="NCBIfam" id="TIGR00322">
    <property type="entry name" value="diphth2_R"/>
    <property type="match status" value="1"/>
</dbReference>
<evidence type="ECO:0000256" key="1">
    <source>
        <dbReference type="ARBA" id="ARBA00001966"/>
    </source>
</evidence>
<dbReference type="InterPro" id="IPR042264">
    <property type="entry name" value="DPH1/DPH2_2"/>
</dbReference>
<evidence type="ECO:0000256" key="6">
    <source>
        <dbReference type="ARBA" id="ARBA00022679"/>
    </source>
</evidence>
<evidence type="ECO:0000256" key="12">
    <source>
        <dbReference type="ARBA" id="ARBA00032574"/>
    </source>
</evidence>
<dbReference type="EC" id="2.5.1.108" evidence="4"/>
<dbReference type="GO" id="GO:0051536">
    <property type="term" value="F:iron-sulfur cluster binding"/>
    <property type="evidence" value="ECO:0007669"/>
    <property type="project" value="UniProtKB-KW"/>
</dbReference>
<dbReference type="SFLD" id="SFLDS00032">
    <property type="entry name" value="Radical_SAM_3-amino-3-carboxyp"/>
    <property type="match status" value="1"/>
</dbReference>
<keyword evidence="7" id="KW-0949">S-adenosyl-L-methionine</keyword>
<comment type="caution">
    <text evidence="16">The sequence shown here is derived from an EMBL/GenBank/DDBJ whole genome shotgun (WGS) entry which is preliminary data.</text>
</comment>
<dbReference type="GO" id="GO:0090560">
    <property type="term" value="F:2-(3-amino-3-carboxypropyl)histidine synthase activity"/>
    <property type="evidence" value="ECO:0007669"/>
    <property type="project" value="UniProtKB-EC"/>
</dbReference>
<dbReference type="EMBL" id="CAUYUE010000008">
    <property type="protein sequence ID" value="CAK0783436.1"/>
    <property type="molecule type" value="Genomic_DNA"/>
</dbReference>
<evidence type="ECO:0000256" key="4">
    <source>
        <dbReference type="ARBA" id="ARBA00012221"/>
    </source>
</evidence>
<reference evidence="16 17" key="1">
    <citation type="submission" date="2023-10" db="EMBL/GenBank/DDBJ databases">
        <authorList>
            <person name="Maclean D."/>
            <person name="Macfadyen A."/>
        </authorList>
    </citation>
    <scope>NUCLEOTIDE SEQUENCE [LARGE SCALE GENOMIC DNA]</scope>
</reference>
<dbReference type="GO" id="GO:0017183">
    <property type="term" value="P:protein histidyl modification to diphthamide"/>
    <property type="evidence" value="ECO:0007669"/>
    <property type="project" value="InterPro"/>
</dbReference>
<dbReference type="Gene3D" id="3.40.50.11860">
    <property type="entry name" value="Diphthamide synthesis DPH1/DPH2 domain 3"/>
    <property type="match status" value="1"/>
</dbReference>
<organism evidence="16 17">
    <name type="scientific">Coccomyxa viridis</name>
    <dbReference type="NCBI Taxonomy" id="1274662"/>
    <lineage>
        <taxon>Eukaryota</taxon>
        <taxon>Viridiplantae</taxon>
        <taxon>Chlorophyta</taxon>
        <taxon>core chlorophytes</taxon>
        <taxon>Trebouxiophyceae</taxon>
        <taxon>Trebouxiophyceae incertae sedis</taxon>
        <taxon>Coccomyxaceae</taxon>
        <taxon>Coccomyxa</taxon>
    </lineage>
</organism>
<keyword evidence="9" id="KW-0408">Iron</keyword>
<evidence type="ECO:0000256" key="10">
    <source>
        <dbReference type="ARBA" id="ARBA00023014"/>
    </source>
</evidence>
<dbReference type="Gene3D" id="3.40.50.11840">
    <property type="entry name" value="Diphthamide synthesis DPH1/DPH2 domain 1"/>
    <property type="match status" value="1"/>
</dbReference>
<feature type="compositionally biased region" description="Low complexity" evidence="15">
    <location>
        <begin position="49"/>
        <end position="59"/>
    </location>
</feature>
<dbReference type="InterPro" id="IPR042263">
    <property type="entry name" value="DPH1/DPH2_1"/>
</dbReference>
<name>A0AAV1I7V5_9CHLO</name>
<evidence type="ECO:0000313" key="16">
    <source>
        <dbReference type="EMBL" id="CAK0783436.1"/>
    </source>
</evidence>
<evidence type="ECO:0000256" key="3">
    <source>
        <dbReference type="ARBA" id="ARBA00010173"/>
    </source>
</evidence>
<evidence type="ECO:0000256" key="9">
    <source>
        <dbReference type="ARBA" id="ARBA00023004"/>
    </source>
</evidence>
<comment type="catalytic activity">
    <reaction evidence="14">
        <text>L-histidyl-[translation elongation factor 2] + S-adenosyl-L-methionine = 2-[(3S)-amino-3-carboxypropyl]-L-histidyl-[translation elongation factor 2] + S-methyl-5'-thioadenosine + H(+)</text>
        <dbReference type="Rhea" id="RHEA:36783"/>
        <dbReference type="Rhea" id="RHEA-COMP:9748"/>
        <dbReference type="Rhea" id="RHEA-COMP:9749"/>
        <dbReference type="ChEBI" id="CHEBI:15378"/>
        <dbReference type="ChEBI" id="CHEBI:17509"/>
        <dbReference type="ChEBI" id="CHEBI:29979"/>
        <dbReference type="ChEBI" id="CHEBI:59789"/>
        <dbReference type="ChEBI" id="CHEBI:73995"/>
        <dbReference type="EC" id="2.5.1.108"/>
    </reaction>
</comment>
<evidence type="ECO:0000256" key="8">
    <source>
        <dbReference type="ARBA" id="ARBA00022723"/>
    </source>
</evidence>
<comment type="cofactor">
    <cofactor evidence="1">
        <name>[4Fe-4S] cluster</name>
        <dbReference type="ChEBI" id="CHEBI:49883"/>
    </cofactor>
</comment>
<dbReference type="PANTHER" id="PTHR10762:SF1">
    <property type="entry name" value="2-(3-AMINO-3-CARBOXYPROPYL)HISTIDINE SYNTHASE SUBUNIT 1"/>
    <property type="match status" value="1"/>
</dbReference>
<keyword evidence="10" id="KW-0411">Iron-sulfur</keyword>
<feature type="region of interest" description="Disordered" evidence="15">
    <location>
        <begin position="437"/>
        <end position="464"/>
    </location>
</feature>
<comment type="pathway">
    <text evidence="2">Protein modification; peptidyl-diphthamide biosynthesis.</text>
</comment>
<keyword evidence="17" id="KW-1185">Reference proteome</keyword>
<dbReference type="InterPro" id="IPR016435">
    <property type="entry name" value="DPH1/DPH2"/>
</dbReference>
<dbReference type="FunFam" id="3.40.50.11860:FF:000002">
    <property type="entry name" value="2-(3-amino-3-carboxypropyl)histidine synthase subunit 1"/>
    <property type="match status" value="1"/>
</dbReference>
<keyword evidence="8" id="KW-0479">Metal-binding</keyword>
<evidence type="ECO:0000256" key="11">
    <source>
        <dbReference type="ARBA" id="ARBA00031690"/>
    </source>
</evidence>
<evidence type="ECO:0000313" key="17">
    <source>
        <dbReference type="Proteomes" id="UP001314263"/>
    </source>
</evidence>
<evidence type="ECO:0000256" key="7">
    <source>
        <dbReference type="ARBA" id="ARBA00022691"/>
    </source>
</evidence>
<dbReference type="GO" id="GO:0046872">
    <property type="term" value="F:metal ion binding"/>
    <property type="evidence" value="ECO:0007669"/>
    <property type="project" value="UniProtKB-KW"/>
</dbReference>
<protein>
    <recommendedName>
        <fullName evidence="5">2-(3-amino-3-carboxypropyl)histidine synthase subunit 1</fullName>
        <ecNumber evidence="4">2.5.1.108</ecNumber>
    </recommendedName>
    <alternativeName>
        <fullName evidence="12">Diphthamide biosynthesis protein 1</fullName>
    </alternativeName>
    <alternativeName>
        <fullName evidence="13">Diphtheria toxin resistance protein 1</fullName>
    </alternativeName>
    <alternativeName>
        <fullName evidence="11">S-adenosyl-L-methionine:L-histidine 3-amino-3-carboxypropyltransferase 1</fullName>
    </alternativeName>
</protein>
<accession>A0AAV1I7V5</accession>
<evidence type="ECO:0000256" key="14">
    <source>
        <dbReference type="ARBA" id="ARBA00048403"/>
    </source>
</evidence>
<dbReference type="FunFam" id="3.40.50.11840:FF:000001">
    <property type="entry name" value="2-(3-amino-3-carboxypropyl)histidine synthase subunit 1"/>
    <property type="match status" value="1"/>
</dbReference>